<dbReference type="InterPro" id="IPR036597">
    <property type="entry name" value="Fido-like_dom_sf"/>
</dbReference>
<evidence type="ECO:0000256" key="1">
    <source>
        <dbReference type="SAM" id="MobiDB-lite"/>
    </source>
</evidence>
<sequence length="602" mass="65395">MRQARARRHGCRICHVQPGMRTSPVTQQLRLFDPPIARSHHDVGSIELPVCAAETKVEPVFSCNMIANVTKMKTILGCSQTGAIQHAPEVAQEHSPAGPSVPHSDTQLQESLPPAPARRRRTAQPVAGASTPGRGSGASLFSPGPSSQLRAPFRLPQTPYRPPAASALRPLSTLVSEGQLTPEAVRCLKTALPQGGSAISRLDKRDGRSNPKSAADYLRRLVHGTPNHLEKERFAAFMVMVHTDVQAVAARASISIQDAAELMRQGVVNGTLGSNLSDKGKGQMLFALYGVREKYAAQDAVSQAFSAHPAFHSLPVAESWRMGLETGVWGDEKHKGLRFENEPGYMGGMLRGLTAMIQADHGGRKLDAQLLKELHDHATAGVFTRSTLTDGLRLLTPHEFNEISTLTSRCATEQCVADLPPGPVRLLEPDYRNMLPIQFGLIPGGNLSRNGLHEMLGSHNNGEFHIFIPIPGTDERLPATAATDWSRQEAITVFAPAGTRRQLMARAQNIIDRNASLIRAAPMGDSKLSAIARCCQDLERAHLFDDGNARTIGLLVVNKLLLENGLRPAMMEDPNRFDGFSTDELVAEIKRGQATFARYSTQ</sequence>
<proteinExistence type="predicted"/>
<protein>
    <submittedName>
        <fullName evidence="2">Uncharacterized protein</fullName>
    </submittedName>
</protein>
<accession>A0A0K2ZT80</accession>
<evidence type="ECO:0000313" key="3">
    <source>
        <dbReference type="Proteomes" id="UP000046187"/>
    </source>
</evidence>
<name>A0A0K2ZT80_9XANT</name>
<organism evidence="2 3">
    <name type="scientific">Xanthomonas graminis pv. arrhenatheri LMG 727</name>
    <dbReference type="NCBI Taxonomy" id="1195923"/>
    <lineage>
        <taxon>Bacteria</taxon>
        <taxon>Pseudomonadati</taxon>
        <taxon>Pseudomonadota</taxon>
        <taxon>Gammaproteobacteria</taxon>
        <taxon>Lysobacterales</taxon>
        <taxon>Lysobacteraceae</taxon>
        <taxon>Xanthomonas</taxon>
        <taxon>Xanthomonas translucens group</taxon>
        <taxon>Xanthomonas graminis</taxon>
    </lineage>
</organism>
<dbReference type="Proteomes" id="UP000046187">
    <property type="component" value="Unassembled WGS sequence"/>
</dbReference>
<gene>
    <name evidence="2" type="ORF">XTALMG727_2295</name>
</gene>
<dbReference type="AlphaFoldDB" id="A0A0K2ZT80"/>
<dbReference type="Gene3D" id="1.10.3290.10">
    <property type="entry name" value="Fido-like domain"/>
    <property type="match status" value="1"/>
</dbReference>
<keyword evidence="3" id="KW-1185">Reference proteome</keyword>
<reference evidence="3" key="1">
    <citation type="submission" date="2015-07" db="EMBL/GenBank/DDBJ databases">
        <authorList>
            <person name="Wibberg D."/>
        </authorList>
    </citation>
    <scope>NUCLEOTIDE SEQUENCE [LARGE SCALE GENOMIC DNA]</scope>
</reference>
<evidence type="ECO:0000313" key="2">
    <source>
        <dbReference type="EMBL" id="CTP88232.1"/>
    </source>
</evidence>
<dbReference type="EMBL" id="CXOI01000036">
    <property type="protein sequence ID" value="CTP88232.1"/>
    <property type="molecule type" value="Genomic_DNA"/>
</dbReference>
<feature type="region of interest" description="Disordered" evidence="1">
    <location>
        <begin position="87"/>
        <end position="159"/>
    </location>
</feature>